<keyword evidence="2" id="KW-0472">Membrane</keyword>
<dbReference type="EMBL" id="VSRR010050394">
    <property type="protein sequence ID" value="MPC79157.1"/>
    <property type="molecule type" value="Genomic_DNA"/>
</dbReference>
<dbReference type="AlphaFoldDB" id="A0A5B7ICC1"/>
<keyword evidence="2" id="KW-0812">Transmembrane</keyword>
<organism evidence="3 4">
    <name type="scientific">Portunus trituberculatus</name>
    <name type="common">Swimming crab</name>
    <name type="synonym">Neptunus trituberculatus</name>
    <dbReference type="NCBI Taxonomy" id="210409"/>
    <lineage>
        <taxon>Eukaryota</taxon>
        <taxon>Metazoa</taxon>
        <taxon>Ecdysozoa</taxon>
        <taxon>Arthropoda</taxon>
        <taxon>Crustacea</taxon>
        <taxon>Multicrustacea</taxon>
        <taxon>Malacostraca</taxon>
        <taxon>Eumalacostraca</taxon>
        <taxon>Eucarida</taxon>
        <taxon>Decapoda</taxon>
        <taxon>Pleocyemata</taxon>
        <taxon>Brachyura</taxon>
        <taxon>Eubrachyura</taxon>
        <taxon>Portunoidea</taxon>
        <taxon>Portunidae</taxon>
        <taxon>Portuninae</taxon>
        <taxon>Portunus</taxon>
    </lineage>
</organism>
<name>A0A5B7ICC1_PORTR</name>
<protein>
    <recommendedName>
        <fullName evidence="5">Transmembrane protein</fullName>
    </recommendedName>
</protein>
<accession>A0A5B7ICC1</accession>
<keyword evidence="4" id="KW-1185">Reference proteome</keyword>
<keyword evidence="2" id="KW-1133">Transmembrane helix</keyword>
<evidence type="ECO:0000313" key="4">
    <source>
        <dbReference type="Proteomes" id="UP000324222"/>
    </source>
</evidence>
<evidence type="ECO:0000256" key="1">
    <source>
        <dbReference type="SAM" id="MobiDB-lite"/>
    </source>
</evidence>
<evidence type="ECO:0008006" key="5">
    <source>
        <dbReference type="Google" id="ProtNLM"/>
    </source>
</evidence>
<sequence length="64" mass="6948">MSSSPSSSLSPSSSSLLSLPSPPLTRRTDESRNHRCYLILTTAITVIAIISTIMPYHHSSPHAR</sequence>
<proteinExistence type="predicted"/>
<feature type="compositionally biased region" description="Low complexity" evidence="1">
    <location>
        <begin position="1"/>
        <end position="19"/>
    </location>
</feature>
<dbReference type="Proteomes" id="UP000324222">
    <property type="component" value="Unassembled WGS sequence"/>
</dbReference>
<comment type="caution">
    <text evidence="3">The sequence shown here is derived from an EMBL/GenBank/DDBJ whole genome shotgun (WGS) entry which is preliminary data.</text>
</comment>
<evidence type="ECO:0000313" key="3">
    <source>
        <dbReference type="EMBL" id="MPC79157.1"/>
    </source>
</evidence>
<feature type="transmembrane region" description="Helical" evidence="2">
    <location>
        <begin position="36"/>
        <end position="56"/>
    </location>
</feature>
<reference evidence="3 4" key="1">
    <citation type="submission" date="2019-05" db="EMBL/GenBank/DDBJ databases">
        <title>Another draft genome of Portunus trituberculatus and its Hox gene families provides insights of decapod evolution.</title>
        <authorList>
            <person name="Jeong J.-H."/>
            <person name="Song I."/>
            <person name="Kim S."/>
            <person name="Choi T."/>
            <person name="Kim D."/>
            <person name="Ryu S."/>
            <person name="Kim W."/>
        </authorList>
    </citation>
    <scope>NUCLEOTIDE SEQUENCE [LARGE SCALE GENOMIC DNA]</scope>
    <source>
        <tissue evidence="3">Muscle</tissue>
    </source>
</reference>
<gene>
    <name evidence="3" type="ORF">E2C01_073670</name>
</gene>
<feature type="region of interest" description="Disordered" evidence="1">
    <location>
        <begin position="1"/>
        <end position="32"/>
    </location>
</feature>
<evidence type="ECO:0000256" key="2">
    <source>
        <dbReference type="SAM" id="Phobius"/>
    </source>
</evidence>